<accession>A0A1M4ZUX6</accession>
<sequence>MDVLNKNVAANLKRIRKAKNMSLDAVSVQTGISKSMLGQIERGQSNPTVAVLGKIVSGLRVKFQDLLGTPPLDTYIVEGDKIAPIKKSKDQYKVFVYFPYEEERSFQIYKIQIYPGCKYATESHGEHTAEYILVTEGELTVQVGDTFHVIKKGNAMRMETDREHAYWNWGQEMLWVDIVFSW</sequence>
<proteinExistence type="predicted"/>
<protein>
    <submittedName>
        <fullName evidence="5">Transcriptional regulator, XRE family with cupin sensor</fullName>
    </submittedName>
</protein>
<evidence type="ECO:0000313" key="5">
    <source>
        <dbReference type="EMBL" id="SHF21890.1"/>
    </source>
</evidence>
<evidence type="ECO:0000313" key="6">
    <source>
        <dbReference type="Proteomes" id="UP000184245"/>
    </source>
</evidence>
<feature type="domain" description="HTH cro/C1-type" evidence="4">
    <location>
        <begin position="12"/>
        <end position="66"/>
    </location>
</feature>
<dbReference type="InterPro" id="IPR010982">
    <property type="entry name" value="Lambda_DNA-bd_dom_sf"/>
</dbReference>
<evidence type="ECO:0000256" key="3">
    <source>
        <dbReference type="ARBA" id="ARBA00023163"/>
    </source>
</evidence>
<name>A0A1M4ZUX6_9CLOT</name>
<dbReference type="SUPFAM" id="SSF47413">
    <property type="entry name" value="lambda repressor-like DNA-binding domains"/>
    <property type="match status" value="1"/>
</dbReference>
<dbReference type="Pfam" id="PF07883">
    <property type="entry name" value="Cupin_2"/>
    <property type="match status" value="1"/>
</dbReference>
<evidence type="ECO:0000256" key="2">
    <source>
        <dbReference type="ARBA" id="ARBA00023125"/>
    </source>
</evidence>
<dbReference type="CDD" id="cd00093">
    <property type="entry name" value="HTH_XRE"/>
    <property type="match status" value="1"/>
</dbReference>
<dbReference type="PANTHER" id="PTHR46797">
    <property type="entry name" value="HTH-TYPE TRANSCRIPTIONAL REGULATOR"/>
    <property type="match status" value="1"/>
</dbReference>
<dbReference type="CDD" id="cd02209">
    <property type="entry name" value="cupin_XRE_C"/>
    <property type="match status" value="1"/>
</dbReference>
<keyword evidence="3" id="KW-0804">Transcription</keyword>
<dbReference type="Pfam" id="PF01381">
    <property type="entry name" value="HTH_3"/>
    <property type="match status" value="1"/>
</dbReference>
<gene>
    <name evidence="5" type="ORF">SAMN02745158_02911</name>
</gene>
<dbReference type="Gene3D" id="2.60.120.10">
    <property type="entry name" value="Jelly Rolls"/>
    <property type="match status" value="1"/>
</dbReference>
<evidence type="ECO:0000259" key="4">
    <source>
        <dbReference type="PROSITE" id="PS50943"/>
    </source>
</evidence>
<dbReference type="PROSITE" id="PS50943">
    <property type="entry name" value="HTH_CROC1"/>
    <property type="match status" value="1"/>
</dbReference>
<dbReference type="InterPro" id="IPR050807">
    <property type="entry name" value="TransReg_Diox_bact_type"/>
</dbReference>
<evidence type="ECO:0000256" key="1">
    <source>
        <dbReference type="ARBA" id="ARBA00023015"/>
    </source>
</evidence>
<dbReference type="InterPro" id="IPR014710">
    <property type="entry name" value="RmlC-like_jellyroll"/>
</dbReference>
<dbReference type="InterPro" id="IPR011051">
    <property type="entry name" value="RmlC_Cupin_sf"/>
</dbReference>
<dbReference type="InterPro" id="IPR001387">
    <property type="entry name" value="Cro/C1-type_HTH"/>
</dbReference>
<organism evidence="5 6">
    <name type="scientific">Lactonifactor longoviformis DSM 17459</name>
    <dbReference type="NCBI Taxonomy" id="1122155"/>
    <lineage>
        <taxon>Bacteria</taxon>
        <taxon>Bacillati</taxon>
        <taxon>Bacillota</taxon>
        <taxon>Clostridia</taxon>
        <taxon>Eubacteriales</taxon>
        <taxon>Clostridiaceae</taxon>
        <taxon>Lactonifactor</taxon>
    </lineage>
</organism>
<dbReference type="PANTHER" id="PTHR46797:SF23">
    <property type="entry name" value="HTH-TYPE TRANSCRIPTIONAL REGULATOR SUTR"/>
    <property type="match status" value="1"/>
</dbReference>
<keyword evidence="2" id="KW-0238">DNA-binding</keyword>
<dbReference type="Proteomes" id="UP000184245">
    <property type="component" value="Unassembled WGS sequence"/>
</dbReference>
<dbReference type="GO" id="GO:0003700">
    <property type="term" value="F:DNA-binding transcription factor activity"/>
    <property type="evidence" value="ECO:0007669"/>
    <property type="project" value="TreeGrafter"/>
</dbReference>
<keyword evidence="6" id="KW-1185">Reference proteome</keyword>
<dbReference type="SMART" id="SM00530">
    <property type="entry name" value="HTH_XRE"/>
    <property type="match status" value="1"/>
</dbReference>
<dbReference type="GO" id="GO:0003677">
    <property type="term" value="F:DNA binding"/>
    <property type="evidence" value="ECO:0007669"/>
    <property type="project" value="UniProtKB-KW"/>
</dbReference>
<dbReference type="STRING" id="1122155.SAMN02745158_02911"/>
<keyword evidence="1" id="KW-0805">Transcription regulation</keyword>
<dbReference type="InterPro" id="IPR013096">
    <property type="entry name" value="Cupin_2"/>
</dbReference>
<dbReference type="GO" id="GO:0005829">
    <property type="term" value="C:cytosol"/>
    <property type="evidence" value="ECO:0007669"/>
    <property type="project" value="TreeGrafter"/>
</dbReference>
<dbReference type="SUPFAM" id="SSF51182">
    <property type="entry name" value="RmlC-like cupins"/>
    <property type="match status" value="1"/>
</dbReference>
<dbReference type="Gene3D" id="1.10.260.40">
    <property type="entry name" value="lambda repressor-like DNA-binding domains"/>
    <property type="match status" value="1"/>
</dbReference>
<dbReference type="RefSeq" id="WP_072853032.1">
    <property type="nucleotide sequence ID" value="NZ_FQVI01000017.1"/>
</dbReference>
<dbReference type="EMBL" id="FQVI01000017">
    <property type="protein sequence ID" value="SHF21890.1"/>
    <property type="molecule type" value="Genomic_DNA"/>
</dbReference>
<reference evidence="5 6" key="1">
    <citation type="submission" date="2016-11" db="EMBL/GenBank/DDBJ databases">
        <authorList>
            <person name="Jaros S."/>
            <person name="Januszkiewicz K."/>
            <person name="Wedrychowicz H."/>
        </authorList>
    </citation>
    <scope>NUCLEOTIDE SEQUENCE [LARGE SCALE GENOMIC DNA]</scope>
    <source>
        <strain evidence="5 6">DSM 17459</strain>
    </source>
</reference>
<dbReference type="OrthoDB" id="9781521at2"/>
<dbReference type="AlphaFoldDB" id="A0A1M4ZUX6"/>